<dbReference type="RefSeq" id="WP_132679873.1">
    <property type="nucleotide sequence ID" value="NZ_SMKS01000117.1"/>
</dbReference>
<proteinExistence type="predicted"/>
<dbReference type="Pfam" id="PF04149">
    <property type="entry name" value="DUF397"/>
    <property type="match status" value="1"/>
</dbReference>
<dbReference type="AlphaFoldDB" id="A0A4R4V2B0"/>
<comment type="caution">
    <text evidence="2">The sequence shown here is derived from an EMBL/GenBank/DDBJ whole genome shotgun (WGS) entry which is preliminary data.</text>
</comment>
<protein>
    <submittedName>
        <fullName evidence="2">DUF397 domain-containing protein</fullName>
    </submittedName>
</protein>
<keyword evidence="3" id="KW-1185">Reference proteome</keyword>
<organism evidence="2 3">
    <name type="scientific">Saccharopolyspora terrae</name>
    <dbReference type="NCBI Taxonomy" id="2530384"/>
    <lineage>
        <taxon>Bacteria</taxon>
        <taxon>Bacillati</taxon>
        <taxon>Actinomycetota</taxon>
        <taxon>Actinomycetes</taxon>
        <taxon>Pseudonocardiales</taxon>
        <taxon>Pseudonocardiaceae</taxon>
        <taxon>Saccharopolyspora</taxon>
    </lineage>
</organism>
<gene>
    <name evidence="2" type="ORF">E1181_30535</name>
</gene>
<evidence type="ECO:0000259" key="1">
    <source>
        <dbReference type="Pfam" id="PF04149"/>
    </source>
</evidence>
<sequence length="78" mass="8929">MPPENGPQPNTFERSRWRKTSTEGACVEVNHGTEGWVAVRDSKNPDGCILLFKRTVWSSFLVGIHTNRFDVRREQEGL</sequence>
<reference evidence="2 3" key="1">
    <citation type="submission" date="2019-03" db="EMBL/GenBank/DDBJ databases">
        <title>Draft genome sequences of novel Actinobacteria.</title>
        <authorList>
            <person name="Sahin N."/>
            <person name="Ay H."/>
            <person name="Saygin H."/>
        </authorList>
    </citation>
    <scope>NUCLEOTIDE SEQUENCE [LARGE SCALE GENOMIC DNA]</scope>
    <source>
        <strain evidence="2 3">16K309</strain>
    </source>
</reference>
<evidence type="ECO:0000313" key="2">
    <source>
        <dbReference type="EMBL" id="TDC98821.1"/>
    </source>
</evidence>
<dbReference type="Proteomes" id="UP000295674">
    <property type="component" value="Unassembled WGS sequence"/>
</dbReference>
<feature type="domain" description="DUF397" evidence="1">
    <location>
        <begin position="16"/>
        <end position="64"/>
    </location>
</feature>
<evidence type="ECO:0000313" key="3">
    <source>
        <dbReference type="Proteomes" id="UP000295674"/>
    </source>
</evidence>
<dbReference type="EMBL" id="SMKS01000117">
    <property type="protein sequence ID" value="TDC98821.1"/>
    <property type="molecule type" value="Genomic_DNA"/>
</dbReference>
<name>A0A4R4V2B0_9PSEU</name>
<accession>A0A4R4V2B0</accession>
<dbReference type="OrthoDB" id="4330022at2"/>
<dbReference type="InterPro" id="IPR007278">
    <property type="entry name" value="DUF397"/>
</dbReference>